<name>A0ABQ9CWX6_9PASS</name>
<reference evidence="2" key="1">
    <citation type="submission" date="2019-10" db="EMBL/GenBank/DDBJ databases">
        <authorList>
            <person name="Soares A.E.R."/>
            <person name="Aleixo A."/>
            <person name="Schneider P."/>
            <person name="Miyaki C.Y."/>
            <person name="Schneider M.P."/>
            <person name="Mello C."/>
            <person name="Vasconcelos A.T.R."/>
        </authorList>
    </citation>
    <scope>NUCLEOTIDE SEQUENCE</scope>
    <source>
        <tissue evidence="2">Muscle</tissue>
    </source>
</reference>
<dbReference type="Proteomes" id="UP001145742">
    <property type="component" value="Unassembled WGS sequence"/>
</dbReference>
<gene>
    <name evidence="2" type="ORF">WISP_124046</name>
</gene>
<keyword evidence="3" id="KW-1185">Reference proteome</keyword>
<comment type="caution">
    <text evidence="2">The sequence shown here is derived from an EMBL/GenBank/DDBJ whole genome shotgun (WGS) entry which is preliminary data.</text>
</comment>
<sequence length="223" mass="24124">MVSREMKTIAAVNTRSVSTQTLPSKNDAATQASGCAECLSLALVPENGMGGTCVQCEQVNDLLCLVAELKEEVERLGCTRESEKEVDWWSQTLLTPKGVQEEVAKPCPSCHKADAADQIVGGEWKQVPDQRGKRTLSRTPSPPWVPLKNRYEALDPESQAENNQDLPGEPPVSTPSTRLITTAVIRKKRSVVVVGDSLLRGTEGPYVAQTHPTGRYAAFLGPG</sequence>
<evidence type="ECO:0000256" key="1">
    <source>
        <dbReference type="SAM" id="MobiDB-lite"/>
    </source>
</evidence>
<organism evidence="2 3">
    <name type="scientific">Willisornis vidua</name>
    <name type="common">Xingu scale-backed antbird</name>
    <dbReference type="NCBI Taxonomy" id="1566151"/>
    <lineage>
        <taxon>Eukaryota</taxon>
        <taxon>Metazoa</taxon>
        <taxon>Chordata</taxon>
        <taxon>Craniata</taxon>
        <taxon>Vertebrata</taxon>
        <taxon>Euteleostomi</taxon>
        <taxon>Archelosauria</taxon>
        <taxon>Archosauria</taxon>
        <taxon>Dinosauria</taxon>
        <taxon>Saurischia</taxon>
        <taxon>Theropoda</taxon>
        <taxon>Coelurosauria</taxon>
        <taxon>Aves</taxon>
        <taxon>Neognathae</taxon>
        <taxon>Neoaves</taxon>
        <taxon>Telluraves</taxon>
        <taxon>Australaves</taxon>
        <taxon>Passeriformes</taxon>
        <taxon>Thamnophilidae</taxon>
        <taxon>Willisornis</taxon>
    </lineage>
</organism>
<proteinExistence type="predicted"/>
<accession>A0ABQ9CWX6</accession>
<evidence type="ECO:0000313" key="3">
    <source>
        <dbReference type="Proteomes" id="UP001145742"/>
    </source>
</evidence>
<protein>
    <submittedName>
        <fullName evidence="2">Uncharacterized protein</fullName>
    </submittedName>
</protein>
<feature type="region of interest" description="Disordered" evidence="1">
    <location>
        <begin position="121"/>
        <end position="177"/>
    </location>
</feature>
<dbReference type="EMBL" id="WHWB01034578">
    <property type="protein sequence ID" value="KAJ7407883.1"/>
    <property type="molecule type" value="Genomic_DNA"/>
</dbReference>
<evidence type="ECO:0000313" key="2">
    <source>
        <dbReference type="EMBL" id="KAJ7407883.1"/>
    </source>
</evidence>